<dbReference type="InterPro" id="IPR050352">
    <property type="entry name" value="ABCG_transporters"/>
</dbReference>
<feature type="domain" description="ABC transporter" evidence="11">
    <location>
        <begin position="569"/>
        <end position="814"/>
    </location>
</feature>
<dbReference type="OrthoDB" id="66620at2759"/>
<organism evidence="12 13">
    <name type="scientific">Monoraphidium neglectum</name>
    <dbReference type="NCBI Taxonomy" id="145388"/>
    <lineage>
        <taxon>Eukaryota</taxon>
        <taxon>Viridiplantae</taxon>
        <taxon>Chlorophyta</taxon>
        <taxon>core chlorophytes</taxon>
        <taxon>Chlorophyceae</taxon>
        <taxon>CS clade</taxon>
        <taxon>Sphaeropleales</taxon>
        <taxon>Selenastraceae</taxon>
        <taxon>Monoraphidium</taxon>
    </lineage>
</organism>
<feature type="transmembrane region" description="Helical" evidence="9">
    <location>
        <begin position="1037"/>
        <end position="1058"/>
    </location>
</feature>
<dbReference type="KEGG" id="mng:MNEG_0748"/>
<keyword evidence="6 9" id="KW-1133">Transmembrane helix</keyword>
<evidence type="ECO:0000259" key="11">
    <source>
        <dbReference type="PROSITE" id="PS50893"/>
    </source>
</evidence>
<dbReference type="GeneID" id="25726866"/>
<evidence type="ECO:0000313" key="13">
    <source>
        <dbReference type="Proteomes" id="UP000054498"/>
    </source>
</evidence>
<keyword evidence="4" id="KW-0547">Nucleotide-binding</keyword>
<gene>
    <name evidence="12" type="ORF">MNEG_0748</name>
</gene>
<dbReference type="InterPro" id="IPR017871">
    <property type="entry name" value="ABC_transporter-like_CS"/>
</dbReference>
<keyword evidence="13" id="KW-1185">Reference proteome</keyword>
<evidence type="ECO:0000256" key="2">
    <source>
        <dbReference type="ARBA" id="ARBA00022448"/>
    </source>
</evidence>
<evidence type="ECO:0000256" key="1">
    <source>
        <dbReference type="ARBA" id="ARBA00004141"/>
    </source>
</evidence>
<dbReference type="InterPro" id="IPR003593">
    <property type="entry name" value="AAA+_ATPase"/>
</dbReference>
<feature type="transmembrane region" description="Helical" evidence="9">
    <location>
        <begin position="1985"/>
        <end position="2010"/>
    </location>
</feature>
<feature type="transmembrane region" description="Helical" evidence="9">
    <location>
        <begin position="1003"/>
        <end position="1025"/>
    </location>
</feature>
<accession>A0A0D2N4J2</accession>
<feature type="region of interest" description="Disordered" evidence="8">
    <location>
        <begin position="945"/>
        <end position="968"/>
    </location>
</feature>
<evidence type="ECO:0000256" key="4">
    <source>
        <dbReference type="ARBA" id="ARBA00022741"/>
    </source>
</evidence>
<dbReference type="PANTHER" id="PTHR48041:SF2">
    <property type="entry name" value="ATP-DEPENDENT PERMEASE-RELATED"/>
    <property type="match status" value="1"/>
</dbReference>
<dbReference type="InterPro" id="IPR003439">
    <property type="entry name" value="ABC_transporter-like_ATP-bd"/>
</dbReference>
<evidence type="ECO:0000256" key="9">
    <source>
        <dbReference type="SAM" id="Phobius"/>
    </source>
</evidence>
<feature type="compositionally biased region" description="Low complexity" evidence="8">
    <location>
        <begin position="1487"/>
        <end position="1496"/>
    </location>
</feature>
<evidence type="ECO:0000256" key="6">
    <source>
        <dbReference type="ARBA" id="ARBA00022989"/>
    </source>
</evidence>
<feature type="transmembrane region" description="Helical" evidence="9">
    <location>
        <begin position="1910"/>
        <end position="1932"/>
    </location>
</feature>
<feature type="region of interest" description="Disordered" evidence="8">
    <location>
        <begin position="1473"/>
        <end position="1496"/>
    </location>
</feature>
<dbReference type="PROSITE" id="PS00211">
    <property type="entry name" value="ABC_TRANSPORTER_1"/>
    <property type="match status" value="2"/>
</dbReference>
<feature type="signal peptide" evidence="10">
    <location>
        <begin position="1"/>
        <end position="27"/>
    </location>
</feature>
<reference evidence="12 13" key="1">
    <citation type="journal article" date="2013" name="BMC Genomics">
        <title>Reconstruction of the lipid metabolism for the microalga Monoraphidium neglectum from its genome sequence reveals characteristics suitable for biofuel production.</title>
        <authorList>
            <person name="Bogen C."/>
            <person name="Al-Dilaimi A."/>
            <person name="Albersmeier A."/>
            <person name="Wichmann J."/>
            <person name="Grundmann M."/>
            <person name="Rupp O."/>
            <person name="Lauersen K.J."/>
            <person name="Blifernez-Klassen O."/>
            <person name="Kalinowski J."/>
            <person name="Goesmann A."/>
            <person name="Mussgnug J.H."/>
            <person name="Kruse O."/>
        </authorList>
    </citation>
    <scope>NUCLEOTIDE SEQUENCE [LARGE SCALE GENOMIC DNA]</scope>
    <source>
        <strain evidence="12 13">SAG 48.87</strain>
    </source>
</reference>
<keyword evidence="5" id="KW-0067">ATP-binding</keyword>
<evidence type="ECO:0000313" key="12">
    <source>
        <dbReference type="EMBL" id="KIZ07197.1"/>
    </source>
</evidence>
<dbReference type="PANTHER" id="PTHR48041">
    <property type="entry name" value="ABC TRANSPORTER G FAMILY MEMBER 28"/>
    <property type="match status" value="1"/>
</dbReference>
<dbReference type="RefSeq" id="XP_013906216.1">
    <property type="nucleotide sequence ID" value="XM_014050762.1"/>
</dbReference>
<feature type="transmembrane region" description="Helical" evidence="9">
    <location>
        <begin position="2140"/>
        <end position="2163"/>
    </location>
</feature>
<comment type="subcellular location">
    <subcellularLocation>
        <location evidence="1">Membrane</location>
        <topology evidence="1">Multi-pass membrane protein</topology>
    </subcellularLocation>
</comment>
<dbReference type="GO" id="GO:0016887">
    <property type="term" value="F:ATP hydrolysis activity"/>
    <property type="evidence" value="ECO:0007669"/>
    <property type="project" value="InterPro"/>
</dbReference>
<keyword evidence="2" id="KW-0813">Transport</keyword>
<dbReference type="SUPFAM" id="SSF52540">
    <property type="entry name" value="P-loop containing nucleoside triphosphate hydrolases"/>
    <property type="match status" value="2"/>
</dbReference>
<dbReference type="Proteomes" id="UP000054498">
    <property type="component" value="Unassembled WGS sequence"/>
</dbReference>
<dbReference type="InterPro" id="IPR027417">
    <property type="entry name" value="P-loop_NTPase"/>
</dbReference>
<dbReference type="Gene3D" id="3.40.50.300">
    <property type="entry name" value="P-loop containing nucleotide triphosphate hydrolases"/>
    <property type="match status" value="2"/>
</dbReference>
<evidence type="ECO:0000256" key="7">
    <source>
        <dbReference type="ARBA" id="ARBA00023136"/>
    </source>
</evidence>
<dbReference type="EMBL" id="KK100284">
    <property type="protein sequence ID" value="KIZ07197.1"/>
    <property type="molecule type" value="Genomic_DNA"/>
</dbReference>
<dbReference type="Pfam" id="PF01061">
    <property type="entry name" value="ABC2_membrane"/>
    <property type="match status" value="2"/>
</dbReference>
<dbReference type="Pfam" id="PF00005">
    <property type="entry name" value="ABC_tran"/>
    <property type="match status" value="2"/>
</dbReference>
<dbReference type="GO" id="GO:0140359">
    <property type="term" value="F:ABC-type transporter activity"/>
    <property type="evidence" value="ECO:0007669"/>
    <property type="project" value="InterPro"/>
</dbReference>
<feature type="transmembrane region" description="Helical" evidence="9">
    <location>
        <begin position="1078"/>
        <end position="1103"/>
    </location>
</feature>
<feature type="domain" description="ABC transporter" evidence="11">
    <location>
        <begin position="1491"/>
        <end position="1736"/>
    </location>
</feature>
<keyword evidence="10" id="KW-0732">Signal</keyword>
<feature type="transmembrane region" description="Helical" evidence="9">
    <location>
        <begin position="1944"/>
        <end position="1965"/>
    </location>
</feature>
<dbReference type="SMART" id="SM00382">
    <property type="entry name" value="AAA"/>
    <property type="match status" value="2"/>
</dbReference>
<name>A0A0D2N4J2_9CHLO</name>
<feature type="transmembrane region" description="Helical" evidence="9">
    <location>
        <begin position="444"/>
        <end position="468"/>
    </location>
</feature>
<evidence type="ECO:0000256" key="3">
    <source>
        <dbReference type="ARBA" id="ARBA00022692"/>
    </source>
</evidence>
<sequence length="2208" mass="230326">MARCGRDGVRLLSNIAVLLVFVTQVRAVDKFCVLDTKVQAGGVVSLKGDVIVPVPAKLQTTTDVPLYGDIAIVFPTDKCPVPSELAAALADAFLAEPTGSKSGVHIDRLAGTAEMDGLVLGTIAIQDQQGHVFSTAPIGKDGALQFELRCVAGKGVVESDIVAVAPMELSKGTPLPGKNCFVRTSAIGDVTIDCSKLELDGHIETPEASADIQISGNFQAVGNVAAGRLVDAALFPGAPVAKPQSNKCTAPAVCPVFTGQLLSSCDTAMEYTSRTAYKGYSCSVKGGFGALVKNITGVCNVRGTKLPFGDGPLGLQPGAVFSGASRGEASCKLVATLSQDSQNPLECVGSSCTFAEGSASFSCARARCGCPAKGSCIPIVQSILNNMKNSSVGIDCKSSGECTLAGIQPRLDLHCDAGECTQPEVPPARLPSLDAPPAKPFPTVAMVACIAPIVLAVLGSLGLAYVAVSRRLFSSGDGGRRGDDQGIGRRSIALAEQNGPCGGGRVRLLPHEVMGHPVRFEFTGIYCAVPDRGATDAPAAAAAAGKSFSGLSEVGDLQTSLERPSSPLGGLDGVAEGGRRQQKLLLHGVSGAVSQGEVVGVMGPSGAGKSTLLSILSGATESVGAGARVDGSVTLGGEARRSVLRKVTAFVPQKDVLLPALTVEECVRYSALLRLPRSLGAEEIQERIDGVLAELGLSHVATSLVGGSASIRGVSGGERRRVTIAMALVTRPRLVIMDEPTSGLDSYTAYNLMRTAQDIAKHGRVVIMSLHQPSPDMFDSLSQVLLLAKGRLAYLGTPAGVGPSFAAAGYPCPPGRQPAEHMLHVASQPAGLAALLRRVAGPAHVNLSYTSAKTKLSELRIPSFSAKGSLAKGCGSPRTKALQVLMSSKCEGGASSSTSADDEWQIASAAIVETRSAGPAAAALSCDAVEALGARQELMLQLPPQHSHQHLHGGQHHAPPPATPVPEHSRRFSGVANWAGGLLRECSVLYWRAFTNMRREPRLLMLHLLVALILGLIVGAVFFKLDTSNVGLQNRLGAMFFALALFGWTSVSVVDGLVLERELVEREVAGHYYSGSTYLLSSLVLDGLLLRTLPALLFSALVYPMIGLLPEVSRVVTFMFVLATYTCTVGALTTALTALCRTSSATTLAMNIILLMWVLIGGYLVNPNSIPGWLRWVRSLSPLSFAFEVLAANEMADQFFSIHVDGLPSIGGIKGDVFLRTLGLDPSRTLARSICDTSPFFGESASYKGYQCDLQGFLSKGSSGVAVFCNVRGEKLPSVDGPIGLQPGGLLSVDPSASPEANRFCKFEVGLVEQPTRPLVCIARGCNFSAPGFSCSSTYCHCGDAAAPGRGCPRLLQGPAGATTVVDGTAAAPAGADGDEPRDGAAARSAATSVAVVSVLPIAMLLLVAVKGASAAPLDQTPLQITTHETGLPAAFVFDGISCSVPARRAAGPARSFAAVAASRCAALRRQTGNDNSAGTAVDQDSPEAAAPQQRASEAAAAGRKVLLRNISGTVEEGDVLGVLGPSGAGKSTLLSILSGATESVGTGARVEGSVTLGGEARRSVLRKVTAFVPQKDVLLPALTVEECVRYSALLRLPRSLGAEDIQERIDGVLAELGLSHVATSLVGGSASIRGVSGGERRRVTIAMALVTRPRLVIMDEPTSGLDSYTAYNLMRTAQDIAKHGRVVIMSLHQPSPDMFDSLSQVLLLAKGRLAYLGTPAGVGPSFAAAGYPCPPGRQPAEHMLHVASQPAGLASLLERFEEKQGVAACSSKIQASGSYNSSCSCPVFQQQQQQQQQQRKDTGSTFELPTLLSAGGPASTPGALMVDVQAGQYDVSRRATMLSDNAAIIGDGGNAELCAGGSTSIGQLPSAARRSSSRGQAREWAGCVVRECAVLYWRAFTNIRREPRLLMLHVVVALALGVVVGAIFFKLDLSQIGVQNRLGAMFFALALFGWTSVSVVDGLVLERELVEREVAGHYYSGSTYLLSSLVLDGLLLRTLPALLFSALVYPMVGLLPEVSRVVTFMFVLATYTCTVGALTTALTALCRTSSATTLAMNIILLMWVLVGGYLVNPSSIPAWIRWARYLSPLSFAFEVLAANEMADQSYVLDVSGFARVEDIGGEVFLRTLGLRPGHVLDSALALACFYAGAVLLAFCAMAFALWRPRGGPGGASRYCTLLGLLPLPLPLPLPPPPPPLLLLMIMMPLQV</sequence>
<dbReference type="GO" id="GO:0016020">
    <property type="term" value="C:membrane"/>
    <property type="evidence" value="ECO:0007669"/>
    <property type="project" value="UniProtKB-SubCell"/>
</dbReference>
<protein>
    <submittedName>
        <fullName evidence="12">Abc transporter G family protein</fullName>
    </submittedName>
</protein>
<keyword evidence="7 9" id="KW-0472">Membrane</keyword>
<dbReference type="InterPro" id="IPR013525">
    <property type="entry name" value="ABC2_TM"/>
</dbReference>
<feature type="transmembrane region" description="Helical" evidence="9">
    <location>
        <begin position="2022"/>
        <end position="2047"/>
    </location>
</feature>
<evidence type="ECO:0000256" key="5">
    <source>
        <dbReference type="ARBA" id="ARBA00022840"/>
    </source>
</evidence>
<keyword evidence="3 9" id="KW-0812">Transmembrane</keyword>
<evidence type="ECO:0000256" key="10">
    <source>
        <dbReference type="SAM" id="SignalP"/>
    </source>
</evidence>
<proteinExistence type="predicted"/>
<feature type="chain" id="PRO_5002248319" evidence="10">
    <location>
        <begin position="28"/>
        <end position="2208"/>
    </location>
</feature>
<dbReference type="GO" id="GO:0005524">
    <property type="term" value="F:ATP binding"/>
    <property type="evidence" value="ECO:0007669"/>
    <property type="project" value="UniProtKB-KW"/>
</dbReference>
<evidence type="ECO:0000256" key="8">
    <source>
        <dbReference type="SAM" id="MobiDB-lite"/>
    </source>
</evidence>
<feature type="transmembrane region" description="Helical" evidence="9">
    <location>
        <begin position="2059"/>
        <end position="2081"/>
    </location>
</feature>
<dbReference type="PROSITE" id="PS50893">
    <property type="entry name" value="ABC_TRANSPORTER_2"/>
    <property type="match status" value="2"/>
</dbReference>
<feature type="transmembrane region" description="Helical" evidence="9">
    <location>
        <begin position="1148"/>
        <end position="1165"/>
    </location>
</feature>
<feature type="transmembrane region" description="Helical" evidence="9">
    <location>
        <begin position="1115"/>
        <end position="1136"/>
    </location>
</feature>